<accession>A0A9R1TS29</accession>
<evidence type="ECO:0000256" key="2">
    <source>
        <dbReference type="ARBA" id="ARBA00009533"/>
    </source>
</evidence>
<comment type="similarity">
    <text evidence="2 6">Belongs to the group II decarboxylase family.</text>
</comment>
<name>A0A9R1TS29_9HYME</name>
<evidence type="ECO:0000256" key="6">
    <source>
        <dbReference type="RuleBase" id="RU000382"/>
    </source>
</evidence>
<dbReference type="PRINTS" id="PR00800">
    <property type="entry name" value="YHDCRBOXLASE"/>
</dbReference>
<dbReference type="Gene3D" id="1.20.1340.10">
    <property type="entry name" value="dopa decarboxylase, N-terminal domain"/>
    <property type="match status" value="1"/>
</dbReference>
<dbReference type="InterPro" id="IPR015421">
    <property type="entry name" value="PyrdxlP-dep_Trfase_major"/>
</dbReference>
<dbReference type="Gene3D" id="3.90.1150.10">
    <property type="entry name" value="Aspartate Aminotransferase, domain 1"/>
    <property type="match status" value="1"/>
</dbReference>
<dbReference type="GO" id="GO:0006520">
    <property type="term" value="P:amino acid metabolic process"/>
    <property type="evidence" value="ECO:0007669"/>
    <property type="project" value="InterPro"/>
</dbReference>
<dbReference type="InterPro" id="IPR015422">
    <property type="entry name" value="PyrdxlP-dep_Trfase_small"/>
</dbReference>
<dbReference type="FunFam" id="3.40.640.10:FF:000025">
    <property type="entry name" value="Histidine decarboxylase"/>
    <property type="match status" value="1"/>
</dbReference>
<dbReference type="AlphaFoldDB" id="A0A9R1TS29"/>
<dbReference type="GeneID" id="105273550"/>
<dbReference type="InterPro" id="IPR010977">
    <property type="entry name" value="Aromatic_deC"/>
</dbReference>
<dbReference type="PANTHER" id="PTHR11999">
    <property type="entry name" value="GROUP II PYRIDOXAL-5-PHOSPHATE DECARBOXYLASE"/>
    <property type="match status" value="1"/>
</dbReference>
<proteinExistence type="inferred from homology"/>
<dbReference type="PANTHER" id="PTHR11999:SF60">
    <property type="entry name" value="3,4-DIHYDROXYPHENYLACETALDEHYDE SYNTHASE"/>
    <property type="match status" value="1"/>
</dbReference>
<feature type="modified residue" description="N6-(pyridoxal phosphate)lysine" evidence="5">
    <location>
        <position position="303"/>
    </location>
</feature>
<evidence type="ECO:0000256" key="5">
    <source>
        <dbReference type="PIRSR" id="PIRSR602129-50"/>
    </source>
</evidence>
<evidence type="ECO:0000313" key="8">
    <source>
        <dbReference type="RefSeq" id="XP_011314347.1"/>
    </source>
</evidence>
<keyword evidence="3 5" id="KW-0663">Pyridoxal phosphate</keyword>
<protein>
    <submittedName>
        <fullName evidence="8">Aromatic-L-amino-acid decarboxylase-like</fullName>
    </submittedName>
</protein>
<reference evidence="8" key="1">
    <citation type="submission" date="2025-08" db="UniProtKB">
        <authorList>
            <consortium name="RefSeq"/>
        </authorList>
    </citation>
    <scope>IDENTIFICATION</scope>
    <source>
        <strain evidence="8">USDA-PBARC FA_bdor</strain>
        <tissue evidence="8">Whole organism</tissue>
    </source>
</reference>
<organism evidence="7 8">
    <name type="scientific">Fopius arisanus</name>
    <dbReference type="NCBI Taxonomy" id="64838"/>
    <lineage>
        <taxon>Eukaryota</taxon>
        <taxon>Metazoa</taxon>
        <taxon>Ecdysozoa</taxon>
        <taxon>Arthropoda</taxon>
        <taxon>Hexapoda</taxon>
        <taxon>Insecta</taxon>
        <taxon>Pterygota</taxon>
        <taxon>Neoptera</taxon>
        <taxon>Endopterygota</taxon>
        <taxon>Hymenoptera</taxon>
        <taxon>Apocrita</taxon>
        <taxon>Ichneumonoidea</taxon>
        <taxon>Braconidae</taxon>
        <taxon>Opiinae</taxon>
        <taxon>Fopius</taxon>
    </lineage>
</organism>
<dbReference type="Proteomes" id="UP000694866">
    <property type="component" value="Unplaced"/>
</dbReference>
<dbReference type="InterPro" id="IPR002129">
    <property type="entry name" value="PyrdxlP-dep_de-COase"/>
</dbReference>
<dbReference type="SUPFAM" id="SSF53383">
    <property type="entry name" value="PLP-dependent transferases"/>
    <property type="match status" value="1"/>
</dbReference>
<dbReference type="CDD" id="cd06450">
    <property type="entry name" value="DOPA_deC_like"/>
    <property type="match status" value="1"/>
</dbReference>
<dbReference type="GO" id="GO:0004058">
    <property type="term" value="F:aromatic-L-amino-acid decarboxylase activity"/>
    <property type="evidence" value="ECO:0007669"/>
    <property type="project" value="TreeGrafter"/>
</dbReference>
<comment type="cofactor">
    <cofactor evidence="1 5 6">
        <name>pyridoxal 5'-phosphate</name>
        <dbReference type="ChEBI" id="CHEBI:597326"/>
    </cofactor>
</comment>
<dbReference type="KEGG" id="fas:105273550"/>
<dbReference type="InterPro" id="IPR015424">
    <property type="entry name" value="PyrdxlP-dep_Trfase"/>
</dbReference>
<dbReference type="GO" id="GO:0019752">
    <property type="term" value="P:carboxylic acid metabolic process"/>
    <property type="evidence" value="ECO:0007669"/>
    <property type="project" value="InterPro"/>
</dbReference>
<evidence type="ECO:0000256" key="4">
    <source>
        <dbReference type="ARBA" id="ARBA00023239"/>
    </source>
</evidence>
<keyword evidence="7" id="KW-1185">Reference proteome</keyword>
<dbReference type="GO" id="GO:0030170">
    <property type="term" value="F:pyridoxal phosphate binding"/>
    <property type="evidence" value="ECO:0007669"/>
    <property type="project" value="InterPro"/>
</dbReference>
<sequence length="482" mass="54622">MDAKDFIEFGKASLEFIVNYNDTIRNRNVLPSVQPGFLKEKLPAEAPEVGETWQEVLKDVKEIIVPGITHWNSPNFHAYFPCGTSYPAIIGELMCAGLSTLSFSWMSSPAVSELEDLTMNWLGRAIGLPEQFLSDTGKGGRGMLESSASETTMICLLAAKTRTLRRIKTESPHLDHENLESKLVAYTSEEANSSVEKAGVLGSMKMKLLPAQDDGSLNYLILINEILKDIEIGLIPCYMVANIGTTGTCAFDNLTEIGHVCRAFDIWLHVDAAYAGGAFVCPEYRYLMNGVGYVDSFNFNPHKWLLTNYDCSALWVQHSHDLIETFQHESFDLTHAKENEKYEYKNWQIAQGRRFRALKLWFVMRMYGVEGLQDHIQEAIALAKKFEDYVNGDERFEIVTPRSLGLICFRMKGEDALTQDLLKRLMRRKIIYVISATHRGRLMIRFAVCTANTTEADIEFAWKEITEQSDMVLQCSCHQPSR</sequence>
<dbReference type="GO" id="GO:0006584">
    <property type="term" value="P:catecholamine metabolic process"/>
    <property type="evidence" value="ECO:0007669"/>
    <property type="project" value="TreeGrafter"/>
</dbReference>
<evidence type="ECO:0000313" key="7">
    <source>
        <dbReference type="Proteomes" id="UP000694866"/>
    </source>
</evidence>
<dbReference type="RefSeq" id="XP_011314347.1">
    <property type="nucleotide sequence ID" value="XM_011316045.1"/>
</dbReference>
<dbReference type="Pfam" id="PF00282">
    <property type="entry name" value="Pyridoxal_deC"/>
    <property type="match status" value="1"/>
</dbReference>
<dbReference type="OrthoDB" id="639767at2759"/>
<dbReference type="Gene3D" id="3.40.640.10">
    <property type="entry name" value="Type I PLP-dependent aspartate aminotransferase-like (Major domain)"/>
    <property type="match status" value="1"/>
</dbReference>
<keyword evidence="4 6" id="KW-0456">Lyase</keyword>
<dbReference type="GO" id="GO:0005737">
    <property type="term" value="C:cytoplasm"/>
    <property type="evidence" value="ECO:0007669"/>
    <property type="project" value="TreeGrafter"/>
</dbReference>
<gene>
    <name evidence="8" type="primary">LOC105273550</name>
</gene>
<evidence type="ECO:0000256" key="1">
    <source>
        <dbReference type="ARBA" id="ARBA00001933"/>
    </source>
</evidence>
<evidence type="ECO:0000256" key="3">
    <source>
        <dbReference type="ARBA" id="ARBA00022898"/>
    </source>
</evidence>